<evidence type="ECO:0000256" key="3">
    <source>
        <dbReference type="ARBA" id="ARBA00023125"/>
    </source>
</evidence>
<reference evidence="6" key="1">
    <citation type="journal article" date="2019" name="Int. J. Syst. Evol. Microbiol.">
        <title>The Global Catalogue of Microorganisms (GCM) 10K type strain sequencing project: providing services to taxonomists for standard genome sequencing and annotation.</title>
        <authorList>
            <consortium name="The Broad Institute Genomics Platform"/>
            <consortium name="The Broad Institute Genome Sequencing Center for Infectious Disease"/>
            <person name="Wu L."/>
            <person name="Ma J."/>
        </authorList>
    </citation>
    <scope>NUCLEOTIDE SEQUENCE [LARGE SCALE GENOMIC DNA]</scope>
    <source>
        <strain evidence="6">KCTC 42441</strain>
    </source>
</reference>
<evidence type="ECO:0000256" key="1">
    <source>
        <dbReference type="ARBA" id="ARBA00010923"/>
    </source>
</evidence>
<protein>
    <submittedName>
        <fullName evidence="5">Restriction endonuclease subunit S</fullName>
        <ecNumber evidence="5">3.1.21.-</ecNumber>
    </submittedName>
</protein>
<dbReference type="RefSeq" id="WP_386743415.1">
    <property type="nucleotide sequence ID" value="NZ_JBHRYA010000007.1"/>
</dbReference>
<dbReference type="GO" id="GO:0004519">
    <property type="term" value="F:endonuclease activity"/>
    <property type="evidence" value="ECO:0007669"/>
    <property type="project" value="UniProtKB-KW"/>
</dbReference>
<dbReference type="EC" id="3.1.21.-" evidence="5"/>
<accession>A0ABV7XMQ0</accession>
<dbReference type="GO" id="GO:0016787">
    <property type="term" value="F:hydrolase activity"/>
    <property type="evidence" value="ECO:0007669"/>
    <property type="project" value="UniProtKB-KW"/>
</dbReference>
<dbReference type="EMBL" id="JBHRYA010000007">
    <property type="protein sequence ID" value="MFC3716318.1"/>
    <property type="molecule type" value="Genomic_DNA"/>
</dbReference>
<keyword evidence="5" id="KW-0540">Nuclease</keyword>
<evidence type="ECO:0000313" key="6">
    <source>
        <dbReference type="Proteomes" id="UP001595705"/>
    </source>
</evidence>
<dbReference type="InterPro" id="IPR000055">
    <property type="entry name" value="Restrct_endonuc_typeI_TRD"/>
</dbReference>
<dbReference type="PANTHER" id="PTHR30408">
    <property type="entry name" value="TYPE-1 RESTRICTION ENZYME ECOKI SPECIFICITY PROTEIN"/>
    <property type="match status" value="1"/>
</dbReference>
<dbReference type="InterPro" id="IPR052021">
    <property type="entry name" value="Type-I_RS_S_subunit"/>
</dbReference>
<dbReference type="CDD" id="cd17260">
    <property type="entry name" value="RMtype1_S_EcoEI-TRD1-CR1_like"/>
    <property type="match status" value="1"/>
</dbReference>
<dbReference type="Gene3D" id="3.90.220.20">
    <property type="entry name" value="DNA methylase specificity domains"/>
    <property type="match status" value="2"/>
</dbReference>
<name>A0ABV7XMQ0_9GAMM</name>
<evidence type="ECO:0000256" key="2">
    <source>
        <dbReference type="ARBA" id="ARBA00022747"/>
    </source>
</evidence>
<dbReference type="PANTHER" id="PTHR30408:SF13">
    <property type="entry name" value="TYPE I RESTRICTION ENZYME HINDI SPECIFICITY SUBUNIT"/>
    <property type="match status" value="1"/>
</dbReference>
<evidence type="ECO:0000313" key="5">
    <source>
        <dbReference type="EMBL" id="MFC3716318.1"/>
    </source>
</evidence>
<organism evidence="5 6">
    <name type="scientific">Luteimonas soli</name>
    <dbReference type="NCBI Taxonomy" id="1648966"/>
    <lineage>
        <taxon>Bacteria</taxon>
        <taxon>Pseudomonadati</taxon>
        <taxon>Pseudomonadota</taxon>
        <taxon>Gammaproteobacteria</taxon>
        <taxon>Lysobacterales</taxon>
        <taxon>Lysobacteraceae</taxon>
        <taxon>Luteimonas</taxon>
    </lineage>
</organism>
<keyword evidence="6" id="KW-1185">Reference proteome</keyword>
<comment type="caution">
    <text evidence="5">The sequence shown here is derived from an EMBL/GenBank/DDBJ whole genome shotgun (WGS) entry which is preliminary data.</text>
</comment>
<dbReference type="InterPro" id="IPR044946">
    <property type="entry name" value="Restrct_endonuc_typeI_TRD_sf"/>
</dbReference>
<keyword evidence="3" id="KW-0238">DNA-binding</keyword>
<dbReference type="Pfam" id="PF01420">
    <property type="entry name" value="Methylase_S"/>
    <property type="match status" value="1"/>
</dbReference>
<sequence>MSWLRKPLAQVADLCLGKMLDEKKNKGDPMPYLANVNVRWGEFDLDSLREMRFEPNELDRYGLKHGDIVMCEGGEPGRCAIWKDEVPGMMIQKALHRIRPGEELDYRFLYYSFLYKGRNDGFSGLFTGSTIKHLPGQNLAKVEVRYPSRPEQERIADTLSAYDDLIENNRRRIKLLEESARLLYREWFVHLRFPGHEHVKVVDGVPVGWERKFVPDLIAINPKERIERGKEAWYVPMAALSETGMTVDRGDFERRTVHTTVKFRTNDVLLARITPCLENGKTGFVYFLDEGDIACGSTEFIVLRGTSVSPYFVYCLARTYDFREHAIKSMIGSSGRQRVQVGCFDEYWVALPPSSQLSEFDGSVAPMFKQIAVLDQQIERLGQARDLLLPHLMSGDVVSSTESLEAT</sequence>
<gene>
    <name evidence="5" type="ORF">ACFONC_09145</name>
</gene>
<keyword evidence="2" id="KW-0680">Restriction system</keyword>
<proteinExistence type="inferred from homology"/>
<evidence type="ECO:0000259" key="4">
    <source>
        <dbReference type="Pfam" id="PF01420"/>
    </source>
</evidence>
<dbReference type="Proteomes" id="UP001595705">
    <property type="component" value="Unassembled WGS sequence"/>
</dbReference>
<dbReference type="CDD" id="cd17253">
    <property type="entry name" value="RMtype1_S_Eco933I-TRD2-CR2_like"/>
    <property type="match status" value="1"/>
</dbReference>
<feature type="domain" description="Type I restriction modification DNA specificity" evidence="4">
    <location>
        <begin position="10"/>
        <end position="177"/>
    </location>
</feature>
<keyword evidence="5" id="KW-0378">Hydrolase</keyword>
<keyword evidence="5" id="KW-0255">Endonuclease</keyword>
<comment type="similarity">
    <text evidence="1">Belongs to the type-I restriction system S methylase family.</text>
</comment>
<dbReference type="SUPFAM" id="SSF116734">
    <property type="entry name" value="DNA methylase specificity domain"/>
    <property type="match status" value="2"/>
</dbReference>